<dbReference type="Pfam" id="PF01103">
    <property type="entry name" value="Omp85"/>
    <property type="match status" value="1"/>
</dbReference>
<evidence type="ECO:0000256" key="10">
    <source>
        <dbReference type="ARBA" id="ARBA00093548"/>
    </source>
</evidence>
<keyword evidence="6" id="KW-0732">Signal</keyword>
<dbReference type="Gene3D" id="3.10.20.310">
    <property type="entry name" value="membrane protein fhac"/>
    <property type="match status" value="3"/>
</dbReference>
<dbReference type="GO" id="GO:0097347">
    <property type="term" value="C:TAM protein secretion complex"/>
    <property type="evidence" value="ECO:0007669"/>
    <property type="project" value="TreeGrafter"/>
</dbReference>
<evidence type="ECO:0000256" key="8">
    <source>
        <dbReference type="ARBA" id="ARBA00023237"/>
    </source>
</evidence>
<dbReference type="Pfam" id="PF17243">
    <property type="entry name" value="POTRA_TamA_1"/>
    <property type="match status" value="1"/>
</dbReference>
<keyword evidence="5" id="KW-0812">Transmembrane</keyword>
<feature type="domain" description="TamA POTRA" evidence="12">
    <location>
        <begin position="21"/>
        <end position="102"/>
    </location>
</feature>
<dbReference type="PANTHER" id="PTHR12815">
    <property type="entry name" value="SORTING AND ASSEMBLY MACHINERY SAMM50 PROTEIN FAMILY MEMBER"/>
    <property type="match status" value="1"/>
</dbReference>
<dbReference type="InterPro" id="IPR035243">
    <property type="entry name" value="TamA_POTRA_Dom_1"/>
</dbReference>
<evidence type="ECO:0000256" key="1">
    <source>
        <dbReference type="ARBA" id="ARBA00004442"/>
    </source>
</evidence>
<feature type="domain" description="Bacterial surface antigen (D15)" evidence="11">
    <location>
        <begin position="368"/>
        <end position="571"/>
    </location>
</feature>
<keyword evidence="14" id="KW-1185">Reference proteome</keyword>
<dbReference type="PANTHER" id="PTHR12815:SF47">
    <property type="entry name" value="TRANSLOCATION AND ASSEMBLY MODULE SUBUNIT TAMA"/>
    <property type="match status" value="1"/>
</dbReference>
<evidence type="ECO:0000256" key="3">
    <source>
        <dbReference type="ARBA" id="ARBA00015419"/>
    </source>
</evidence>
<evidence type="ECO:0000256" key="2">
    <source>
        <dbReference type="ARBA" id="ARBA00010248"/>
    </source>
</evidence>
<name>A0A5M8FLG4_9GAMM</name>
<dbReference type="GO" id="GO:0009306">
    <property type="term" value="P:protein secretion"/>
    <property type="evidence" value="ECO:0007669"/>
    <property type="project" value="TreeGrafter"/>
</dbReference>
<evidence type="ECO:0000256" key="5">
    <source>
        <dbReference type="ARBA" id="ARBA00022692"/>
    </source>
</evidence>
<comment type="subcellular location">
    <subcellularLocation>
        <location evidence="1">Cell outer membrane</location>
    </subcellularLocation>
</comment>
<keyword evidence="7" id="KW-0472">Membrane</keyword>
<evidence type="ECO:0000256" key="6">
    <source>
        <dbReference type="ARBA" id="ARBA00022729"/>
    </source>
</evidence>
<proteinExistence type="inferred from homology"/>
<evidence type="ECO:0000259" key="11">
    <source>
        <dbReference type="Pfam" id="PF01103"/>
    </source>
</evidence>
<gene>
    <name evidence="13" type="ORF">F2Q65_08275</name>
</gene>
<evidence type="ECO:0000313" key="13">
    <source>
        <dbReference type="EMBL" id="KAA6185688.1"/>
    </source>
</evidence>
<dbReference type="EMBL" id="VWXX01000008">
    <property type="protein sequence ID" value="KAA6185688.1"/>
    <property type="molecule type" value="Genomic_DNA"/>
</dbReference>
<dbReference type="InterPro" id="IPR039910">
    <property type="entry name" value="D15-like"/>
</dbReference>
<dbReference type="Gene3D" id="2.40.160.50">
    <property type="entry name" value="membrane protein fhac: a member of the omp85/tpsb transporter family"/>
    <property type="match status" value="1"/>
</dbReference>
<evidence type="ECO:0000313" key="14">
    <source>
        <dbReference type="Proteomes" id="UP000322981"/>
    </source>
</evidence>
<evidence type="ECO:0000256" key="7">
    <source>
        <dbReference type="ARBA" id="ARBA00023136"/>
    </source>
</evidence>
<sequence length="576" mass="63737">MSGLLVIGVGMPGLAAALALEVKVSGVTGEREKNVLALLGIYQQRKDADLTVQRLQALHRRAPEQIAEALAPFGLYRVVVQDSLTEPASSGGAWIARYAIDPGAPVKIAEIDYQVTGEGADNPAFPERFPMQVGQVLLHSQYESAKGDITRAASAEGYLDAVLTRHQVLVDPEAYQAFVEFHVDTGPQYRLGAVRFRQDLFDDSYLQKFVPFEPGVIYDADRLLELQGRLLGMEYYGSVEIVPLREQTDAQRTVPIEVVAHRNKANKYRIGLGFATDVGPRLSLDYRRRYIGRRGHILKSEIEVSQPIQSFMAEYRIPFRDPVRDYVLIRPEIYSYDTATRVGDLFKLTVAQSVLTDGGWRRSIGLDYRYESYEVSDTNDESFNGLVPHLSWSRVDADDPINTRNGFRLKYMVQGTAEGVLAQTSWLSGSVSYKLIKSFGDDFRFITRADLGAILASDIDDVPASQRFFAGGDNSLRGWGLDVLGPKDDLGQVIGGRYLAVAGLELERRISGNWGGAVFTDFGNAFDPDLTSDWEQSAGLGLRYHTPIGPVRVDFAYALTKDPAGVRLHVGLGPDL</sequence>
<evidence type="ECO:0000256" key="9">
    <source>
        <dbReference type="ARBA" id="ARBA00033063"/>
    </source>
</evidence>
<dbReference type="AlphaFoldDB" id="A0A5M8FLG4"/>
<reference evidence="13 14" key="1">
    <citation type="submission" date="2019-09" db="EMBL/GenBank/DDBJ databases">
        <title>Whole-genome sequence of the purple sulfur bacterium Thiohalocapsa marina DSM 19078.</title>
        <authorList>
            <person name="Kyndt J.A."/>
            <person name="Meyer T.E."/>
        </authorList>
    </citation>
    <scope>NUCLEOTIDE SEQUENCE [LARGE SCALE GENOMIC DNA]</scope>
    <source>
        <strain evidence="13 14">DSM 19078</strain>
    </source>
</reference>
<dbReference type="Proteomes" id="UP000322981">
    <property type="component" value="Unassembled WGS sequence"/>
</dbReference>
<dbReference type="InterPro" id="IPR000184">
    <property type="entry name" value="Bac_surfAg_D15"/>
</dbReference>
<keyword evidence="4" id="KW-1134">Transmembrane beta strand</keyword>
<organism evidence="13 14">
    <name type="scientific">Thiohalocapsa marina</name>
    <dbReference type="NCBI Taxonomy" id="424902"/>
    <lineage>
        <taxon>Bacteria</taxon>
        <taxon>Pseudomonadati</taxon>
        <taxon>Pseudomonadota</taxon>
        <taxon>Gammaproteobacteria</taxon>
        <taxon>Chromatiales</taxon>
        <taxon>Chromatiaceae</taxon>
        <taxon>Thiohalocapsa</taxon>
    </lineage>
</organism>
<evidence type="ECO:0000256" key="4">
    <source>
        <dbReference type="ARBA" id="ARBA00022452"/>
    </source>
</evidence>
<evidence type="ECO:0000259" key="12">
    <source>
        <dbReference type="Pfam" id="PF17243"/>
    </source>
</evidence>
<keyword evidence="8" id="KW-0998">Cell outer membrane</keyword>
<comment type="subunit">
    <text evidence="10">Interacts with TamB to form the translocation and assembly module (TAM).</text>
</comment>
<dbReference type="GO" id="GO:0009279">
    <property type="term" value="C:cell outer membrane"/>
    <property type="evidence" value="ECO:0007669"/>
    <property type="project" value="UniProtKB-SubCell"/>
</dbReference>
<protein>
    <recommendedName>
        <fullName evidence="3">Translocation and assembly module subunit TamA</fullName>
    </recommendedName>
    <alternativeName>
        <fullName evidence="9">Autotransporter assembly factor TamA</fullName>
    </alternativeName>
</protein>
<dbReference type="OrthoDB" id="9769707at2"/>
<comment type="caution">
    <text evidence="13">The sequence shown here is derived from an EMBL/GenBank/DDBJ whole genome shotgun (WGS) entry which is preliminary data.</text>
</comment>
<comment type="similarity">
    <text evidence="2">Belongs to the TamA family.</text>
</comment>
<accession>A0A5M8FLG4</accession>